<dbReference type="FunFam" id="3.90.45.10:FF:000003">
    <property type="entry name" value="Peptide deformylase"/>
    <property type="match status" value="1"/>
</dbReference>
<evidence type="ECO:0000313" key="5">
    <source>
        <dbReference type="EMBL" id="SUZ52684.1"/>
    </source>
</evidence>
<dbReference type="PANTHER" id="PTHR10458">
    <property type="entry name" value="PEPTIDE DEFORMYLASE"/>
    <property type="match status" value="1"/>
</dbReference>
<dbReference type="NCBIfam" id="NF001159">
    <property type="entry name" value="PRK00150.1-3"/>
    <property type="match status" value="1"/>
</dbReference>
<dbReference type="PANTHER" id="PTHR10458:SF22">
    <property type="entry name" value="PEPTIDE DEFORMYLASE"/>
    <property type="match status" value="1"/>
</dbReference>
<dbReference type="GO" id="GO:0046872">
    <property type="term" value="F:metal ion binding"/>
    <property type="evidence" value="ECO:0007669"/>
    <property type="project" value="UniProtKB-KW"/>
</dbReference>
<evidence type="ECO:0000256" key="4">
    <source>
        <dbReference type="ARBA" id="ARBA00022917"/>
    </source>
</evidence>
<dbReference type="AlphaFoldDB" id="A0A381NF16"/>
<dbReference type="CDD" id="cd00487">
    <property type="entry name" value="Pep_deformylase"/>
    <property type="match status" value="1"/>
</dbReference>
<keyword evidence="4" id="KW-0648">Protein biosynthesis</keyword>
<dbReference type="NCBIfam" id="TIGR00079">
    <property type="entry name" value="pept_deformyl"/>
    <property type="match status" value="1"/>
</dbReference>
<dbReference type="HAMAP" id="MF_00163">
    <property type="entry name" value="Pep_deformylase"/>
    <property type="match status" value="1"/>
</dbReference>
<reference evidence="5" key="1">
    <citation type="submission" date="2018-05" db="EMBL/GenBank/DDBJ databases">
        <authorList>
            <person name="Lanie J.A."/>
            <person name="Ng W.-L."/>
            <person name="Kazmierczak K.M."/>
            <person name="Andrzejewski T.M."/>
            <person name="Davidsen T.M."/>
            <person name="Wayne K.J."/>
            <person name="Tettelin H."/>
            <person name="Glass J.I."/>
            <person name="Rusch D."/>
            <person name="Podicherti R."/>
            <person name="Tsui H.-C.T."/>
            <person name="Winkler M.E."/>
        </authorList>
    </citation>
    <scope>NUCLEOTIDE SEQUENCE</scope>
</reference>
<evidence type="ECO:0000256" key="3">
    <source>
        <dbReference type="ARBA" id="ARBA00022801"/>
    </source>
</evidence>
<keyword evidence="3" id="KW-0378">Hydrolase</keyword>
<sequence length="170" mass="19021">VAVHEVAIMGDPILRTAAAEVDAFDQDLKMLVRDMFETMYHAEGIGLAAPQISISQRVIVVDLRSEEHPEARLALINPKVVWASTESEKTPEGCLSIPGLEEVIKRFSAIRVEAVDIDGGRIEVEAEGLFARVLQHEIDHLDGILFVDRVSALKRRILMKKWKKIQAEED</sequence>
<evidence type="ECO:0000256" key="1">
    <source>
        <dbReference type="ARBA" id="ARBA00010759"/>
    </source>
</evidence>
<evidence type="ECO:0008006" key="6">
    <source>
        <dbReference type="Google" id="ProtNLM"/>
    </source>
</evidence>
<dbReference type="GO" id="GO:0042586">
    <property type="term" value="F:peptide deformylase activity"/>
    <property type="evidence" value="ECO:0007669"/>
    <property type="project" value="InterPro"/>
</dbReference>
<dbReference type="GO" id="GO:0005739">
    <property type="term" value="C:mitochondrion"/>
    <property type="evidence" value="ECO:0007669"/>
    <property type="project" value="UniProtKB-ARBA"/>
</dbReference>
<dbReference type="Gene3D" id="3.90.45.10">
    <property type="entry name" value="Peptide deformylase"/>
    <property type="match status" value="1"/>
</dbReference>
<dbReference type="InterPro" id="IPR036821">
    <property type="entry name" value="Peptide_deformylase_sf"/>
</dbReference>
<name>A0A381NF16_9ZZZZ</name>
<dbReference type="EMBL" id="UINC01000288">
    <property type="protein sequence ID" value="SUZ52684.1"/>
    <property type="molecule type" value="Genomic_DNA"/>
</dbReference>
<dbReference type="PIRSF" id="PIRSF004749">
    <property type="entry name" value="Pep_def"/>
    <property type="match status" value="1"/>
</dbReference>
<organism evidence="5">
    <name type="scientific">marine metagenome</name>
    <dbReference type="NCBI Taxonomy" id="408172"/>
    <lineage>
        <taxon>unclassified sequences</taxon>
        <taxon>metagenomes</taxon>
        <taxon>ecological metagenomes</taxon>
    </lineage>
</organism>
<accession>A0A381NF16</accession>
<comment type="similarity">
    <text evidence="1">Belongs to the polypeptide deformylase family.</text>
</comment>
<protein>
    <recommendedName>
        <fullName evidence="6">Peptide deformylase</fullName>
    </recommendedName>
</protein>
<proteinExistence type="inferred from homology"/>
<dbReference type="SUPFAM" id="SSF56420">
    <property type="entry name" value="Peptide deformylase"/>
    <property type="match status" value="1"/>
</dbReference>
<gene>
    <name evidence="5" type="ORF">METZ01_LOCUS5538</name>
</gene>
<keyword evidence="2" id="KW-0479">Metal-binding</keyword>
<dbReference type="InterPro" id="IPR023635">
    <property type="entry name" value="Peptide_deformylase"/>
</dbReference>
<dbReference type="PRINTS" id="PR01576">
    <property type="entry name" value="PDEFORMYLASE"/>
</dbReference>
<feature type="non-terminal residue" evidence="5">
    <location>
        <position position="1"/>
    </location>
</feature>
<dbReference type="Pfam" id="PF01327">
    <property type="entry name" value="Pep_deformylase"/>
    <property type="match status" value="1"/>
</dbReference>
<dbReference type="GO" id="GO:0006412">
    <property type="term" value="P:translation"/>
    <property type="evidence" value="ECO:0007669"/>
    <property type="project" value="UniProtKB-KW"/>
</dbReference>
<evidence type="ECO:0000256" key="2">
    <source>
        <dbReference type="ARBA" id="ARBA00022723"/>
    </source>
</evidence>